<dbReference type="Gene3D" id="1.10.10.10">
    <property type="entry name" value="Winged helix-like DNA-binding domain superfamily/Winged helix DNA-binding domain"/>
    <property type="match status" value="1"/>
</dbReference>
<keyword evidence="2" id="KW-0805">Transcription regulation</keyword>
<gene>
    <name evidence="7" type="primary">cynR_13</name>
    <name evidence="7" type="ORF">PIGHUM_01677</name>
</gene>
<dbReference type="Pfam" id="PF00126">
    <property type="entry name" value="HTH_1"/>
    <property type="match status" value="1"/>
</dbReference>
<dbReference type="SUPFAM" id="SSF46785">
    <property type="entry name" value="Winged helix' DNA-binding domain"/>
    <property type="match status" value="1"/>
</dbReference>
<dbReference type="InterPro" id="IPR005119">
    <property type="entry name" value="LysR_subst-bd"/>
</dbReference>
<dbReference type="EMBL" id="UWPJ01000015">
    <property type="protein sequence ID" value="VCU69614.1"/>
    <property type="molecule type" value="Genomic_DNA"/>
</dbReference>
<keyword evidence="3" id="KW-0238">DNA-binding</keyword>
<keyword evidence="5" id="KW-0804">Transcription</keyword>
<evidence type="ECO:0000256" key="2">
    <source>
        <dbReference type="ARBA" id="ARBA00023015"/>
    </source>
</evidence>
<keyword evidence="8" id="KW-1185">Reference proteome</keyword>
<dbReference type="RefSeq" id="WP_160142210.1">
    <property type="nucleotide sequence ID" value="NZ_UWPJ01000015.1"/>
</dbReference>
<dbReference type="InterPro" id="IPR036388">
    <property type="entry name" value="WH-like_DNA-bd_sf"/>
</dbReference>
<dbReference type="PANTHER" id="PTHR30293">
    <property type="entry name" value="TRANSCRIPTIONAL REGULATORY PROTEIN NAC-RELATED"/>
    <property type="match status" value="1"/>
</dbReference>
<dbReference type="GO" id="GO:0003677">
    <property type="term" value="F:DNA binding"/>
    <property type="evidence" value="ECO:0007669"/>
    <property type="project" value="UniProtKB-KW"/>
</dbReference>
<proteinExistence type="inferred from homology"/>
<reference evidence="7 8" key="1">
    <citation type="submission" date="2018-10" db="EMBL/GenBank/DDBJ databases">
        <authorList>
            <person name="Criscuolo A."/>
        </authorList>
    </citation>
    <scope>NUCLEOTIDE SEQUENCE [LARGE SCALE GENOMIC DNA]</scope>
    <source>
        <strain evidence="7">DnA1</strain>
    </source>
</reference>
<organism evidence="7 8">
    <name type="scientific">Pigmentiphaga humi</name>
    <dbReference type="NCBI Taxonomy" id="2478468"/>
    <lineage>
        <taxon>Bacteria</taxon>
        <taxon>Pseudomonadati</taxon>
        <taxon>Pseudomonadota</taxon>
        <taxon>Betaproteobacteria</taxon>
        <taxon>Burkholderiales</taxon>
        <taxon>Alcaligenaceae</taxon>
        <taxon>Pigmentiphaga</taxon>
    </lineage>
</organism>
<evidence type="ECO:0000256" key="5">
    <source>
        <dbReference type="ARBA" id="ARBA00023163"/>
    </source>
</evidence>
<dbReference type="SUPFAM" id="SSF53850">
    <property type="entry name" value="Periplasmic binding protein-like II"/>
    <property type="match status" value="1"/>
</dbReference>
<comment type="similarity">
    <text evidence="1">Belongs to the LysR transcriptional regulatory family.</text>
</comment>
<dbReference type="GO" id="GO:0003700">
    <property type="term" value="F:DNA-binding transcription factor activity"/>
    <property type="evidence" value="ECO:0007669"/>
    <property type="project" value="InterPro"/>
</dbReference>
<evidence type="ECO:0000256" key="4">
    <source>
        <dbReference type="ARBA" id="ARBA00023159"/>
    </source>
</evidence>
<feature type="domain" description="HTH lysR-type" evidence="6">
    <location>
        <begin position="1"/>
        <end position="58"/>
    </location>
</feature>
<dbReference type="PRINTS" id="PR00039">
    <property type="entry name" value="HTHLYSR"/>
</dbReference>
<dbReference type="AlphaFoldDB" id="A0A3P4AZY5"/>
<dbReference type="GO" id="GO:2000142">
    <property type="term" value="P:regulation of DNA-templated transcription initiation"/>
    <property type="evidence" value="ECO:0007669"/>
    <property type="project" value="TreeGrafter"/>
</dbReference>
<dbReference type="InterPro" id="IPR000847">
    <property type="entry name" value="LysR_HTH_N"/>
</dbReference>
<dbReference type="OrthoDB" id="8587114at2"/>
<sequence>MNLRQLRYFRAAVEQRNFTRAAERMHVAQPALGQHIRALEEELQVTLLKRHSRGVDPTPAGQLLYTRSAEVFDMLERIRKEVIALERRQRPAISFGLTTSLTLLIGADLQLAAARDHQQLTLSLREDPSFLLVDAVERQELDVALAYDIDPRPGLSITAALKEAHLFVTHPDQAPAQESVTLEQILDFDLAMGTERDIGRSALARAVGVAPVDLPIRYEVQSIAAIRELLMRGSAASVLPYGTVARELAQGTLAARRIVGCDLESTLYVVRRSHSATIKEDRPLVELALDMVLARLDGLAWRLE</sequence>
<dbReference type="PROSITE" id="PS50931">
    <property type="entry name" value="HTH_LYSR"/>
    <property type="match status" value="1"/>
</dbReference>
<evidence type="ECO:0000256" key="3">
    <source>
        <dbReference type="ARBA" id="ARBA00023125"/>
    </source>
</evidence>
<accession>A0A3P4AZY5</accession>
<dbReference type="PANTHER" id="PTHR30293:SF0">
    <property type="entry name" value="NITROGEN ASSIMILATION REGULATORY PROTEIN NAC"/>
    <property type="match status" value="1"/>
</dbReference>
<name>A0A3P4AZY5_9BURK</name>
<protein>
    <submittedName>
        <fullName evidence="7">HTH-type transcriptional regulator CynR</fullName>
    </submittedName>
</protein>
<keyword evidence="4" id="KW-0010">Activator</keyword>
<dbReference type="InterPro" id="IPR036390">
    <property type="entry name" value="WH_DNA-bd_sf"/>
</dbReference>
<evidence type="ECO:0000259" key="6">
    <source>
        <dbReference type="PROSITE" id="PS50931"/>
    </source>
</evidence>
<evidence type="ECO:0000313" key="8">
    <source>
        <dbReference type="Proteomes" id="UP000277294"/>
    </source>
</evidence>
<evidence type="ECO:0000313" key="7">
    <source>
        <dbReference type="EMBL" id="VCU69614.1"/>
    </source>
</evidence>
<dbReference type="Pfam" id="PF03466">
    <property type="entry name" value="LysR_substrate"/>
    <property type="match status" value="1"/>
</dbReference>
<dbReference type="Gene3D" id="3.40.190.290">
    <property type="match status" value="1"/>
</dbReference>
<evidence type="ECO:0000256" key="1">
    <source>
        <dbReference type="ARBA" id="ARBA00009437"/>
    </source>
</evidence>
<dbReference type="Proteomes" id="UP000277294">
    <property type="component" value="Unassembled WGS sequence"/>
</dbReference>
<dbReference type="FunFam" id="1.10.10.10:FF:000001">
    <property type="entry name" value="LysR family transcriptional regulator"/>
    <property type="match status" value="1"/>
</dbReference>